<organism evidence="1">
    <name type="scientific">bioreactor metagenome</name>
    <dbReference type="NCBI Taxonomy" id="1076179"/>
    <lineage>
        <taxon>unclassified sequences</taxon>
        <taxon>metagenomes</taxon>
        <taxon>ecological metagenomes</taxon>
    </lineage>
</organism>
<dbReference type="EMBL" id="VSSQ01026399">
    <property type="protein sequence ID" value="MPM75089.1"/>
    <property type="molecule type" value="Genomic_DNA"/>
</dbReference>
<evidence type="ECO:0000313" key="1">
    <source>
        <dbReference type="EMBL" id="MPM75089.1"/>
    </source>
</evidence>
<protein>
    <submittedName>
        <fullName evidence="1">Twitching mobility protein</fullName>
    </submittedName>
</protein>
<accession>A0A645CDS2</accession>
<reference evidence="1" key="1">
    <citation type="submission" date="2019-08" db="EMBL/GenBank/DDBJ databases">
        <authorList>
            <person name="Kucharzyk K."/>
            <person name="Murdoch R.W."/>
            <person name="Higgins S."/>
            <person name="Loffler F."/>
        </authorList>
    </citation>
    <scope>NUCLEOTIDE SEQUENCE</scope>
</reference>
<dbReference type="AlphaFoldDB" id="A0A645CDS2"/>
<proteinExistence type="predicted"/>
<dbReference type="Gene3D" id="3.40.50.300">
    <property type="entry name" value="P-loop containing nucleotide triphosphate hydrolases"/>
    <property type="match status" value="1"/>
</dbReference>
<dbReference type="InterPro" id="IPR027417">
    <property type="entry name" value="P-loop_NTPase"/>
</dbReference>
<name>A0A645CDS2_9ZZZZ</name>
<dbReference type="SUPFAM" id="SSF52540">
    <property type="entry name" value="P-loop containing nucleoside triphosphate hydrolases"/>
    <property type="match status" value="1"/>
</dbReference>
<comment type="caution">
    <text evidence="1">The sequence shown here is derived from an EMBL/GenBank/DDBJ whole genome shotgun (WGS) entry which is preliminary data.</text>
</comment>
<sequence>MIDTNTIRLALEAARSGKLVISTMDIFGASNVIRNIIDVFPSESSNYIRTLLSQGLKCIVSQQLIPDQEGGLIPLCEIVYGIKAVANLIRENKVIQIDKVIASSETTNMLSKDNHLARLFKNGLISSDTLKDLADDWNSVSIQVSK</sequence>
<gene>
    <name evidence="1" type="primary">pilT_22</name>
    <name evidence="1" type="ORF">SDC9_122080</name>
</gene>